<keyword evidence="3 5" id="KW-0288">FMN</keyword>
<evidence type="ECO:0000256" key="4">
    <source>
        <dbReference type="ARBA" id="ARBA00023002"/>
    </source>
</evidence>
<keyword evidence="2 5" id="KW-0285">Flavoprotein</keyword>
<organism evidence="7 8">
    <name type="scientific">Corynebacterium kalinowskii</name>
    <dbReference type="NCBI Taxonomy" id="2675216"/>
    <lineage>
        <taxon>Bacteria</taxon>
        <taxon>Bacillati</taxon>
        <taxon>Actinomycetota</taxon>
        <taxon>Actinomycetes</taxon>
        <taxon>Mycobacteriales</taxon>
        <taxon>Corynebacteriaceae</taxon>
        <taxon>Corynebacterium</taxon>
    </lineage>
</organism>
<dbReference type="Proteomes" id="UP000427071">
    <property type="component" value="Chromosome"/>
</dbReference>
<dbReference type="EC" id="1.6.99.-" evidence="7"/>
<keyword evidence="5" id="KW-0521">NADP</keyword>
<dbReference type="InterPro" id="IPR016446">
    <property type="entry name" value="Flavin_OxRdtase_Frp"/>
</dbReference>
<evidence type="ECO:0000256" key="2">
    <source>
        <dbReference type="ARBA" id="ARBA00022630"/>
    </source>
</evidence>
<dbReference type="RefSeq" id="WP_156193544.1">
    <property type="nucleotide sequence ID" value="NZ_CP046452.1"/>
</dbReference>
<dbReference type="AlphaFoldDB" id="A0A6B8VGF6"/>
<dbReference type="KEGG" id="ckw:CKALI_11975"/>
<dbReference type="Pfam" id="PF00881">
    <property type="entry name" value="Nitroreductase"/>
    <property type="match status" value="1"/>
</dbReference>
<gene>
    <name evidence="7" type="primary">frp</name>
    <name evidence="7" type="ORF">CKALI_11975</name>
</gene>
<evidence type="ECO:0000256" key="3">
    <source>
        <dbReference type="ARBA" id="ARBA00022643"/>
    </source>
</evidence>
<dbReference type="CDD" id="cd02146">
    <property type="entry name" value="NfsA-like"/>
    <property type="match status" value="1"/>
</dbReference>
<evidence type="ECO:0000259" key="6">
    <source>
        <dbReference type="Pfam" id="PF00881"/>
    </source>
</evidence>
<comment type="similarity">
    <text evidence="1 5">Belongs to the flavin oxidoreductase frp family.</text>
</comment>
<keyword evidence="4 5" id="KW-0560">Oxidoreductase</keyword>
<dbReference type="InterPro" id="IPR029479">
    <property type="entry name" value="Nitroreductase"/>
</dbReference>
<keyword evidence="8" id="KW-1185">Reference proteome</keyword>
<evidence type="ECO:0000256" key="5">
    <source>
        <dbReference type="PIRNR" id="PIRNR005426"/>
    </source>
</evidence>
<dbReference type="SUPFAM" id="SSF55469">
    <property type="entry name" value="FMN-dependent nitroreductase-like"/>
    <property type="match status" value="1"/>
</dbReference>
<proteinExistence type="inferred from homology"/>
<name>A0A6B8VGF6_9CORY</name>
<sequence>MNQTINTQLAHRTIREFTSEPVNKETLDRLFEVAIHAPTSLGMQNASIIHVTDQRLKDELAKIGAQAYVAKAPVYLLFIVDTRRNSLIAGGPSAAPYPRNFISGFTDACLMAQNVCVAAESLGLGINFLGNVHNDAQAVIDLLQLPGLTFPVVGMTLGWPNQDPQLKPRLPRHARVMENGYVDLKAEDLAQYDEAMQTYYDLRDANRRVDSFTDQVKAKFSPVKDLRDATLEIAKRQGFDL</sequence>
<dbReference type="PIRSF" id="PIRSF005426">
    <property type="entry name" value="Frp"/>
    <property type="match status" value="1"/>
</dbReference>
<dbReference type="InterPro" id="IPR000415">
    <property type="entry name" value="Nitroreductase-like"/>
</dbReference>
<dbReference type="PANTHER" id="PTHR43425:SF2">
    <property type="entry name" value="OXYGEN-INSENSITIVE NADPH NITROREDUCTASE"/>
    <property type="match status" value="1"/>
</dbReference>
<dbReference type="EMBL" id="CP046452">
    <property type="protein sequence ID" value="QGU03233.1"/>
    <property type="molecule type" value="Genomic_DNA"/>
</dbReference>
<dbReference type="GO" id="GO:0016491">
    <property type="term" value="F:oxidoreductase activity"/>
    <property type="evidence" value="ECO:0007669"/>
    <property type="project" value="UniProtKB-UniRule"/>
</dbReference>
<evidence type="ECO:0000256" key="1">
    <source>
        <dbReference type="ARBA" id="ARBA00008366"/>
    </source>
</evidence>
<feature type="domain" description="Nitroreductase" evidence="6">
    <location>
        <begin position="11"/>
        <end position="159"/>
    </location>
</feature>
<dbReference type="Gene3D" id="3.40.109.10">
    <property type="entry name" value="NADH Oxidase"/>
    <property type="match status" value="1"/>
</dbReference>
<dbReference type="PANTHER" id="PTHR43425">
    <property type="entry name" value="OXYGEN-INSENSITIVE NADPH NITROREDUCTASE"/>
    <property type="match status" value="1"/>
</dbReference>
<protein>
    <submittedName>
        <fullName evidence="7">NADPH-flavin oxidoreductase</fullName>
        <ecNumber evidence="7">1.6.99.-</ecNumber>
    </submittedName>
</protein>
<reference evidence="8" key="1">
    <citation type="submission" date="2019-11" db="EMBL/GenBank/DDBJ databases">
        <title>Complete genome sequence of Corynebacterium kalinowskii 1959, a novel Corynebacterium species isolated from soil of a small paddock in Vilsendorf, Germany.</title>
        <authorList>
            <person name="Schaffert L."/>
            <person name="Ruwe M."/>
            <person name="Milse J."/>
            <person name="Hanuschka K."/>
            <person name="Ortseifen V."/>
            <person name="Droste J."/>
            <person name="Brandt D."/>
            <person name="Schlueter L."/>
            <person name="Kutter Y."/>
            <person name="Vinke S."/>
            <person name="Viehoefer P."/>
            <person name="Jacob L."/>
            <person name="Luebke N.-C."/>
            <person name="Schulte-Berndt E."/>
            <person name="Hain C."/>
            <person name="Linder M."/>
            <person name="Schmidt P."/>
            <person name="Wollenschlaeger L."/>
            <person name="Luttermann T."/>
            <person name="Thieme E."/>
            <person name="Hassa J."/>
            <person name="Haak M."/>
            <person name="Wittchen M."/>
            <person name="Mentz A."/>
            <person name="Persicke M."/>
            <person name="Busche T."/>
            <person name="Ruckert C."/>
        </authorList>
    </citation>
    <scope>NUCLEOTIDE SEQUENCE [LARGE SCALE GENOMIC DNA]</scope>
    <source>
        <strain evidence="8">1959</strain>
    </source>
</reference>
<evidence type="ECO:0000313" key="8">
    <source>
        <dbReference type="Proteomes" id="UP000427071"/>
    </source>
</evidence>
<evidence type="ECO:0000313" key="7">
    <source>
        <dbReference type="EMBL" id="QGU03233.1"/>
    </source>
</evidence>
<accession>A0A6B8VGF6</accession>